<feature type="compositionally biased region" description="Polar residues" evidence="1">
    <location>
        <begin position="8"/>
        <end position="36"/>
    </location>
</feature>
<feature type="compositionally biased region" description="Low complexity" evidence="1">
    <location>
        <begin position="256"/>
        <end position="268"/>
    </location>
</feature>
<dbReference type="Proteomes" id="UP000823775">
    <property type="component" value="Unassembled WGS sequence"/>
</dbReference>
<gene>
    <name evidence="2" type="ORF">HAX54_008207</name>
</gene>
<accession>A0ABS8TEC7</accession>
<organism evidence="2 3">
    <name type="scientific">Datura stramonium</name>
    <name type="common">Jimsonweed</name>
    <name type="synonym">Common thornapple</name>
    <dbReference type="NCBI Taxonomy" id="4076"/>
    <lineage>
        <taxon>Eukaryota</taxon>
        <taxon>Viridiplantae</taxon>
        <taxon>Streptophyta</taxon>
        <taxon>Embryophyta</taxon>
        <taxon>Tracheophyta</taxon>
        <taxon>Spermatophyta</taxon>
        <taxon>Magnoliopsida</taxon>
        <taxon>eudicotyledons</taxon>
        <taxon>Gunneridae</taxon>
        <taxon>Pentapetalae</taxon>
        <taxon>asterids</taxon>
        <taxon>lamiids</taxon>
        <taxon>Solanales</taxon>
        <taxon>Solanaceae</taxon>
        <taxon>Solanoideae</taxon>
        <taxon>Datureae</taxon>
        <taxon>Datura</taxon>
    </lineage>
</organism>
<reference evidence="2 3" key="1">
    <citation type="journal article" date="2021" name="BMC Genomics">
        <title>Datura genome reveals duplications of psychoactive alkaloid biosynthetic genes and high mutation rate following tissue culture.</title>
        <authorList>
            <person name="Rajewski A."/>
            <person name="Carter-House D."/>
            <person name="Stajich J."/>
            <person name="Litt A."/>
        </authorList>
    </citation>
    <scope>NUCLEOTIDE SEQUENCE [LARGE SCALE GENOMIC DNA]</scope>
    <source>
        <strain evidence="2">AR-01</strain>
    </source>
</reference>
<feature type="non-terminal residue" evidence="2">
    <location>
        <position position="1"/>
    </location>
</feature>
<proteinExistence type="predicted"/>
<comment type="caution">
    <text evidence="2">The sequence shown here is derived from an EMBL/GenBank/DDBJ whole genome shotgun (WGS) entry which is preliminary data.</text>
</comment>
<dbReference type="EMBL" id="JACEIK010001422">
    <property type="protein sequence ID" value="MCD7469279.1"/>
    <property type="molecule type" value="Genomic_DNA"/>
</dbReference>
<keyword evidence="3" id="KW-1185">Reference proteome</keyword>
<evidence type="ECO:0000256" key="1">
    <source>
        <dbReference type="SAM" id="MobiDB-lite"/>
    </source>
</evidence>
<evidence type="ECO:0000313" key="3">
    <source>
        <dbReference type="Proteomes" id="UP000823775"/>
    </source>
</evidence>
<feature type="region of interest" description="Disordered" evidence="1">
    <location>
        <begin position="256"/>
        <end position="343"/>
    </location>
</feature>
<name>A0ABS8TEC7_DATST</name>
<feature type="compositionally biased region" description="Polar residues" evidence="1">
    <location>
        <begin position="269"/>
        <end position="298"/>
    </location>
</feature>
<protein>
    <submittedName>
        <fullName evidence="2">Uncharacterized protein</fullName>
    </submittedName>
</protein>
<sequence>IVDLVDTIPTQQESSKNTTQNSRNSQNYEVIRSSPSLEKTARLDEINSQSNSVVFQKISSIGDDRPSLDLSPHKKLEFSTVPIDGYGQAKISCFSNETGANLSTSRPASDGNHGGAPSGVCIPHQYRHTHKVSAKIDEEIDGSEHLKFHGKTLLVDGEHPADFTVQNQHHQGRYDEMITTIQRAPTYDYHIPMNLSFCEMALMVISDIGGVAMPELEMEIFQRSFVCSQPNNAYFQKALIVTDLIETNLHFRASSPTAGAGAGAPMTGNSKNQSQSVTLPPSNLNDQKAPSNSHSKLSNLKIRVPNQDCLAGKIDSNAGKIQSHSQSHIHDQNTISSQKNPKN</sequence>
<feature type="compositionally biased region" description="Polar residues" evidence="1">
    <location>
        <begin position="319"/>
        <end position="343"/>
    </location>
</feature>
<feature type="region of interest" description="Disordered" evidence="1">
    <location>
        <begin position="1"/>
        <end position="36"/>
    </location>
</feature>
<evidence type="ECO:0000313" key="2">
    <source>
        <dbReference type="EMBL" id="MCD7469279.1"/>
    </source>
</evidence>